<reference evidence="1 2" key="1">
    <citation type="journal article" date="2019" name="Genome Biol. Evol.">
        <title>Insights into the evolution of the New World diploid cottons (Gossypium, subgenus Houzingenia) based on genome sequencing.</title>
        <authorList>
            <person name="Grover C.E."/>
            <person name="Arick M.A. 2nd"/>
            <person name="Thrash A."/>
            <person name="Conover J.L."/>
            <person name="Sanders W.S."/>
            <person name="Peterson D.G."/>
            <person name="Frelichowski J.E."/>
            <person name="Scheffler J.A."/>
            <person name="Scheffler B.E."/>
            <person name="Wendel J.F."/>
        </authorList>
    </citation>
    <scope>NUCLEOTIDE SEQUENCE [LARGE SCALE GENOMIC DNA]</scope>
    <source>
        <strain evidence="1">8</strain>
        <tissue evidence="1">Leaf</tissue>
    </source>
</reference>
<dbReference type="AlphaFoldDB" id="A0A7J8PY83"/>
<sequence>FVKPSQNLSFKSPNPLNSFRPLPLQKFRLWIQSMCEIRAMRSKVFFGFEDPWEKLAHSLRQRKEHDSSIRLR</sequence>
<proteinExistence type="predicted"/>
<dbReference type="EMBL" id="JABEZZ010000009">
    <property type="protein sequence ID" value="MBA0594215.1"/>
    <property type="molecule type" value="Genomic_DNA"/>
</dbReference>
<accession>A0A7J8PY83</accession>
<feature type="non-terminal residue" evidence="1">
    <location>
        <position position="1"/>
    </location>
</feature>
<protein>
    <submittedName>
        <fullName evidence="1">Uncharacterized protein</fullName>
    </submittedName>
</protein>
<evidence type="ECO:0000313" key="1">
    <source>
        <dbReference type="EMBL" id="MBA0594215.1"/>
    </source>
</evidence>
<evidence type="ECO:0000313" key="2">
    <source>
        <dbReference type="Proteomes" id="UP000593578"/>
    </source>
</evidence>
<dbReference type="Proteomes" id="UP000593578">
    <property type="component" value="Unassembled WGS sequence"/>
</dbReference>
<organism evidence="1 2">
    <name type="scientific">Gossypium raimondii</name>
    <name type="common">Peruvian cotton</name>
    <name type="synonym">Gossypium klotzschianum subsp. raimondii</name>
    <dbReference type="NCBI Taxonomy" id="29730"/>
    <lineage>
        <taxon>Eukaryota</taxon>
        <taxon>Viridiplantae</taxon>
        <taxon>Streptophyta</taxon>
        <taxon>Embryophyta</taxon>
        <taxon>Tracheophyta</taxon>
        <taxon>Spermatophyta</taxon>
        <taxon>Magnoliopsida</taxon>
        <taxon>eudicotyledons</taxon>
        <taxon>Gunneridae</taxon>
        <taxon>Pentapetalae</taxon>
        <taxon>rosids</taxon>
        <taxon>malvids</taxon>
        <taxon>Malvales</taxon>
        <taxon>Malvaceae</taxon>
        <taxon>Malvoideae</taxon>
        <taxon>Gossypium</taxon>
    </lineage>
</organism>
<comment type="caution">
    <text evidence="1">The sequence shown here is derived from an EMBL/GenBank/DDBJ whole genome shotgun (WGS) entry which is preliminary data.</text>
</comment>
<gene>
    <name evidence="1" type="ORF">Gorai_011127</name>
</gene>
<name>A0A7J8PY83_GOSRA</name>